<feature type="region of interest" description="Disordered" evidence="1">
    <location>
        <begin position="1"/>
        <end position="55"/>
    </location>
</feature>
<feature type="compositionally biased region" description="Basic and acidic residues" evidence="1">
    <location>
        <begin position="296"/>
        <end position="331"/>
    </location>
</feature>
<dbReference type="AlphaFoldDB" id="A0AAV4GL88"/>
<accession>A0AAV4GL88</accession>
<feature type="region of interest" description="Disordered" evidence="1">
    <location>
        <begin position="289"/>
        <end position="375"/>
    </location>
</feature>
<reference evidence="2 3" key="1">
    <citation type="journal article" date="2021" name="Elife">
        <title>Chloroplast acquisition without the gene transfer in kleptoplastic sea slugs, Plakobranchus ocellatus.</title>
        <authorList>
            <person name="Maeda T."/>
            <person name="Takahashi S."/>
            <person name="Yoshida T."/>
            <person name="Shimamura S."/>
            <person name="Takaki Y."/>
            <person name="Nagai Y."/>
            <person name="Toyoda A."/>
            <person name="Suzuki Y."/>
            <person name="Arimoto A."/>
            <person name="Ishii H."/>
            <person name="Satoh N."/>
            <person name="Nishiyama T."/>
            <person name="Hasebe M."/>
            <person name="Maruyama T."/>
            <person name="Minagawa J."/>
            <person name="Obokata J."/>
            <person name="Shigenobu S."/>
        </authorList>
    </citation>
    <scope>NUCLEOTIDE SEQUENCE [LARGE SCALE GENOMIC DNA]</scope>
</reference>
<evidence type="ECO:0000256" key="1">
    <source>
        <dbReference type="SAM" id="MobiDB-lite"/>
    </source>
</evidence>
<sequence length="375" mass="42104">MKTRKTGPPLDGSGKGEEGEHKNAKRVDSGKSEQVGESAEKGSEGSRSLSIGKGEPEEYEGAVGVLGKGAKAHLKKDEGLRVENYELKLRQLGVAPNMADFLDKLRAEGMLTYPLLRTFMSCVPEGAQEQVFHVTKNYVVGSSDYKELFEGTSYSGRGDRPEGWGDRFENRGDRFESRGDRCWTAGGGMGKPRKSCQMKGESLHQWADRLRDIERRISRLEEGNSTVIEPKLVMRFCLAGLDKEAGRRAFERGPPQTLEEAVEDVSWFQRLESASQGIYREVEGSRAQFRGGWSSPDRDGYGVRERYPYPGERGFEGSERSRYVSPERDNWQRQASTRYRSPVPNEREQRWGESRDGESSRRRTSEPGGEGITGP</sequence>
<comment type="caution">
    <text evidence="2">The sequence shown here is derived from an EMBL/GenBank/DDBJ whole genome shotgun (WGS) entry which is preliminary data.</text>
</comment>
<feature type="compositionally biased region" description="Basic and acidic residues" evidence="1">
    <location>
        <begin position="14"/>
        <end position="31"/>
    </location>
</feature>
<evidence type="ECO:0000313" key="2">
    <source>
        <dbReference type="EMBL" id="GFR86239.1"/>
    </source>
</evidence>
<protein>
    <submittedName>
        <fullName evidence="2">Uncharacterized protein</fullName>
    </submittedName>
</protein>
<feature type="compositionally biased region" description="Basic and acidic residues" evidence="1">
    <location>
        <begin position="345"/>
        <end position="365"/>
    </location>
</feature>
<dbReference type="EMBL" id="BMAT01012115">
    <property type="protein sequence ID" value="GFR86239.1"/>
    <property type="molecule type" value="Genomic_DNA"/>
</dbReference>
<gene>
    <name evidence="2" type="ORF">ElyMa_006047700</name>
</gene>
<organism evidence="2 3">
    <name type="scientific">Elysia marginata</name>
    <dbReference type="NCBI Taxonomy" id="1093978"/>
    <lineage>
        <taxon>Eukaryota</taxon>
        <taxon>Metazoa</taxon>
        <taxon>Spiralia</taxon>
        <taxon>Lophotrochozoa</taxon>
        <taxon>Mollusca</taxon>
        <taxon>Gastropoda</taxon>
        <taxon>Heterobranchia</taxon>
        <taxon>Euthyneura</taxon>
        <taxon>Panpulmonata</taxon>
        <taxon>Sacoglossa</taxon>
        <taxon>Placobranchoidea</taxon>
        <taxon>Plakobranchidae</taxon>
        <taxon>Elysia</taxon>
    </lineage>
</organism>
<dbReference type="Proteomes" id="UP000762676">
    <property type="component" value="Unassembled WGS sequence"/>
</dbReference>
<keyword evidence="3" id="KW-1185">Reference proteome</keyword>
<evidence type="ECO:0000313" key="3">
    <source>
        <dbReference type="Proteomes" id="UP000762676"/>
    </source>
</evidence>
<proteinExistence type="predicted"/>
<name>A0AAV4GL88_9GAST</name>